<protein>
    <submittedName>
        <fullName evidence="1">Uncharacterized protein</fullName>
    </submittedName>
</protein>
<dbReference type="PATRIC" id="fig|743722.3.peg.4045"/>
<dbReference type="HOGENOM" id="CLU_3348764_0_0_10"/>
<dbReference type="EMBL" id="CP002584">
    <property type="protein sequence ID" value="ADZ80322.1"/>
    <property type="molecule type" value="Genomic_DNA"/>
</dbReference>
<name>F4C5Z3_SPHS2</name>
<dbReference type="KEGG" id="shg:Sph21_3787"/>
<reference evidence="1" key="1">
    <citation type="submission" date="2011-03" db="EMBL/GenBank/DDBJ databases">
        <title>Complete sequence of Sphingobacterium sp. 21.</title>
        <authorList>
            <consortium name="US DOE Joint Genome Institute"/>
            <person name="Lucas S."/>
            <person name="Copeland A."/>
            <person name="Lapidus A."/>
            <person name="Cheng J.-F."/>
            <person name="Goodwin L."/>
            <person name="Pitluck S."/>
            <person name="Davenport K."/>
            <person name="Detter J.C."/>
            <person name="Han C."/>
            <person name="Tapia R."/>
            <person name="Land M."/>
            <person name="Hauser L."/>
            <person name="Kyrpides N."/>
            <person name="Ivanova N."/>
            <person name="Ovchinnikova G."/>
            <person name="Pagani I."/>
            <person name="Siebers A.K."/>
            <person name="Allgaier M."/>
            <person name="Thelen M.P."/>
            <person name="Hugenholtz P."/>
            <person name="Woyke T."/>
        </authorList>
    </citation>
    <scope>NUCLEOTIDE SEQUENCE</scope>
    <source>
        <strain evidence="1">21</strain>
    </source>
</reference>
<accession>F4C5Z3</accession>
<organism evidence="1">
    <name type="scientific">Sphingobacterium sp. (strain 21)</name>
    <dbReference type="NCBI Taxonomy" id="743722"/>
    <lineage>
        <taxon>Bacteria</taxon>
        <taxon>Pseudomonadati</taxon>
        <taxon>Bacteroidota</taxon>
        <taxon>Sphingobacteriia</taxon>
        <taxon>Sphingobacteriales</taxon>
        <taxon>Sphingobacteriaceae</taxon>
        <taxon>Sphingobacterium</taxon>
    </lineage>
</organism>
<evidence type="ECO:0000313" key="1">
    <source>
        <dbReference type="EMBL" id="ADZ80322.1"/>
    </source>
</evidence>
<gene>
    <name evidence="1" type="ordered locus">Sph21_3787</name>
</gene>
<dbReference type="AlphaFoldDB" id="F4C5Z3"/>
<proteinExistence type="predicted"/>
<sequence length="37" mass="4365">MQKRSGDFFVLIVYSISLYHQHKPSVRGMNKKVDINK</sequence>